<dbReference type="GeneID" id="70192636"/>
<sequence length="460" mass="51183">MQGIAIWSMHFIANRAITLLNGQPELQIVYSVRTRAPCSGMHWCAALGTRYTLRHVPASGESNASRNTTVIALVCLSVAASCVMITTAVCPARTRKRYAAKAQQIVLAAAVFDDRGRILVSPDGLLPSETITETFPQKSANDIFSTAHPLFHWMYRASRNWSNVATLLDWMRTHLNRLSSGGGRGMRSVKLVQENGQLVQNYDMIFRELFCIAASTLSYRLGEVLVNAGALWDEIFVTGTAGEPRPLTRLGTTVNGIVSPNGTDVSMQSKAGDAQARHDLLETGVRQSQDLIGRGCLLVLVRHLSAPREIARLEASGFQFAEPCRVVDIIRSSMQIRTRRLEEKLLDMATYKEDKAEVEPGVYLGIFALRARLDRFGFDVLVNRESRNALPMVPLGLEKLERWHHDFLRSLDGMPVPTLLRQLELNRGRSRLEDQFAAQLRGGISTLQTSEKRAIIEQIS</sequence>
<accession>A0A9P8XPE1</accession>
<name>A0A9P8XPE1_9PEZI</name>
<protein>
    <submittedName>
        <fullName evidence="1">Uncharacterized protein</fullName>
    </submittedName>
</protein>
<dbReference type="RefSeq" id="XP_046003920.1">
    <property type="nucleotide sequence ID" value="XM_046163090.1"/>
</dbReference>
<dbReference type="OrthoDB" id="264015at2759"/>
<proteinExistence type="predicted"/>
<dbReference type="Proteomes" id="UP000756346">
    <property type="component" value="Unassembled WGS sequence"/>
</dbReference>
<gene>
    <name evidence="1" type="ORF">B0I36DRAFT_60818</name>
</gene>
<dbReference type="AlphaFoldDB" id="A0A9P8XPE1"/>
<evidence type="ECO:0000313" key="1">
    <source>
        <dbReference type="EMBL" id="KAH7009259.1"/>
    </source>
</evidence>
<keyword evidence="2" id="KW-1185">Reference proteome</keyword>
<dbReference type="PANTHER" id="PTHR35152">
    <property type="entry name" value="DOMAIN SIGNALLING PROTEIN, PUTATIVE (AFU_ORTHOLOGUE AFUA_5G11310)-RELATED"/>
    <property type="match status" value="1"/>
</dbReference>
<evidence type="ECO:0000313" key="2">
    <source>
        <dbReference type="Proteomes" id="UP000756346"/>
    </source>
</evidence>
<organism evidence="1 2">
    <name type="scientific">Microdochium trichocladiopsis</name>
    <dbReference type="NCBI Taxonomy" id="1682393"/>
    <lineage>
        <taxon>Eukaryota</taxon>
        <taxon>Fungi</taxon>
        <taxon>Dikarya</taxon>
        <taxon>Ascomycota</taxon>
        <taxon>Pezizomycotina</taxon>
        <taxon>Sordariomycetes</taxon>
        <taxon>Xylariomycetidae</taxon>
        <taxon>Xylariales</taxon>
        <taxon>Microdochiaceae</taxon>
        <taxon>Microdochium</taxon>
    </lineage>
</organism>
<reference evidence="1" key="1">
    <citation type="journal article" date="2021" name="Nat. Commun.">
        <title>Genetic determinants of endophytism in the Arabidopsis root mycobiome.</title>
        <authorList>
            <person name="Mesny F."/>
            <person name="Miyauchi S."/>
            <person name="Thiergart T."/>
            <person name="Pickel B."/>
            <person name="Atanasova L."/>
            <person name="Karlsson M."/>
            <person name="Huettel B."/>
            <person name="Barry K.W."/>
            <person name="Haridas S."/>
            <person name="Chen C."/>
            <person name="Bauer D."/>
            <person name="Andreopoulos W."/>
            <person name="Pangilinan J."/>
            <person name="LaButti K."/>
            <person name="Riley R."/>
            <person name="Lipzen A."/>
            <person name="Clum A."/>
            <person name="Drula E."/>
            <person name="Henrissat B."/>
            <person name="Kohler A."/>
            <person name="Grigoriev I.V."/>
            <person name="Martin F.M."/>
            <person name="Hacquard S."/>
        </authorList>
    </citation>
    <scope>NUCLEOTIDE SEQUENCE</scope>
    <source>
        <strain evidence="1">MPI-CAGE-CH-0230</strain>
    </source>
</reference>
<dbReference type="EMBL" id="JAGTJQ010000019">
    <property type="protein sequence ID" value="KAH7009259.1"/>
    <property type="molecule type" value="Genomic_DNA"/>
</dbReference>
<comment type="caution">
    <text evidence="1">The sequence shown here is derived from an EMBL/GenBank/DDBJ whole genome shotgun (WGS) entry which is preliminary data.</text>
</comment>
<dbReference type="PANTHER" id="PTHR35152:SF1">
    <property type="entry name" value="DOMAIN SIGNALLING PROTEIN, PUTATIVE (AFU_ORTHOLOGUE AFUA_5G11310)-RELATED"/>
    <property type="match status" value="1"/>
</dbReference>